<dbReference type="Gene3D" id="1.10.3680.10">
    <property type="entry name" value="TerB-like"/>
    <property type="match status" value="1"/>
</dbReference>
<dbReference type="InterPro" id="IPR007791">
    <property type="entry name" value="DjlA_N"/>
</dbReference>
<dbReference type="Pfam" id="PF00226">
    <property type="entry name" value="DnaJ"/>
    <property type="match status" value="1"/>
</dbReference>
<gene>
    <name evidence="2" type="ORF">METZ01_LOCUS286755</name>
</gene>
<protein>
    <recommendedName>
        <fullName evidence="1">J domain-containing protein</fullName>
    </recommendedName>
</protein>
<dbReference type="InterPro" id="IPR029024">
    <property type="entry name" value="TerB-like"/>
</dbReference>
<dbReference type="SUPFAM" id="SSF46565">
    <property type="entry name" value="Chaperone J-domain"/>
    <property type="match status" value="1"/>
</dbReference>
<evidence type="ECO:0000313" key="2">
    <source>
        <dbReference type="EMBL" id="SVC33901.1"/>
    </source>
</evidence>
<dbReference type="SMART" id="SM00271">
    <property type="entry name" value="DnaJ"/>
    <property type="match status" value="1"/>
</dbReference>
<evidence type="ECO:0000259" key="1">
    <source>
        <dbReference type="PROSITE" id="PS50076"/>
    </source>
</evidence>
<dbReference type="SUPFAM" id="SSF158682">
    <property type="entry name" value="TerB-like"/>
    <property type="match status" value="1"/>
</dbReference>
<dbReference type="CDD" id="cd06257">
    <property type="entry name" value="DnaJ"/>
    <property type="match status" value="1"/>
</dbReference>
<dbReference type="InterPro" id="IPR001623">
    <property type="entry name" value="DnaJ_domain"/>
</dbReference>
<dbReference type="PRINTS" id="PR00625">
    <property type="entry name" value="JDOMAIN"/>
</dbReference>
<organism evidence="2">
    <name type="scientific">marine metagenome</name>
    <dbReference type="NCBI Taxonomy" id="408172"/>
    <lineage>
        <taxon>unclassified sequences</taxon>
        <taxon>metagenomes</taxon>
        <taxon>ecological metagenomes</taxon>
    </lineage>
</organism>
<accession>A0A382LGA1</accession>
<dbReference type="CDD" id="cd07316">
    <property type="entry name" value="terB_like_DjlA"/>
    <property type="match status" value="1"/>
</dbReference>
<feature type="domain" description="J" evidence="1">
    <location>
        <begin position="175"/>
        <end position="239"/>
    </location>
</feature>
<dbReference type="AlphaFoldDB" id="A0A382LGA1"/>
<dbReference type="PROSITE" id="PS50076">
    <property type="entry name" value="DNAJ_2"/>
    <property type="match status" value="1"/>
</dbReference>
<reference evidence="2" key="1">
    <citation type="submission" date="2018-05" db="EMBL/GenBank/DDBJ databases">
        <authorList>
            <person name="Lanie J.A."/>
            <person name="Ng W.-L."/>
            <person name="Kazmierczak K.M."/>
            <person name="Andrzejewski T.M."/>
            <person name="Davidsen T.M."/>
            <person name="Wayne K.J."/>
            <person name="Tettelin H."/>
            <person name="Glass J.I."/>
            <person name="Rusch D."/>
            <person name="Podicherti R."/>
            <person name="Tsui H.-C.T."/>
            <person name="Winkler M.E."/>
        </authorList>
    </citation>
    <scope>NUCLEOTIDE SEQUENCE</scope>
</reference>
<sequence length="241" mass="26560">MSIWSRLVRGVGDALGGPLGALLGGIASQTADSFRQITNDDTDGTQQIAFTIGVIALGAKMAKADGQVTRDEVEAFKQIFKVSPEDMKGVSRVFNQARKDVAGYEAYASQIAHLFEPATRTLEDLLHGLFHIAKADQVIHPAELDYLKKVAEIFGFNEAGFSRIRAYHLGPDLADPYTILGIEPNASEEEIKRTWRALIQENHPDRAMARGLPQEFVDLATEKLATINDAYDRISRQRSFG</sequence>
<dbReference type="Gene3D" id="1.10.287.110">
    <property type="entry name" value="DnaJ domain"/>
    <property type="match status" value="1"/>
</dbReference>
<dbReference type="EMBL" id="UINC01085925">
    <property type="protein sequence ID" value="SVC33901.1"/>
    <property type="molecule type" value="Genomic_DNA"/>
</dbReference>
<dbReference type="Pfam" id="PF05099">
    <property type="entry name" value="TerB"/>
    <property type="match status" value="1"/>
</dbReference>
<name>A0A382LGA1_9ZZZZ</name>
<proteinExistence type="predicted"/>
<dbReference type="InterPro" id="IPR036869">
    <property type="entry name" value="J_dom_sf"/>
</dbReference>